<dbReference type="PROSITE" id="PS01125">
    <property type="entry name" value="ROK"/>
    <property type="match status" value="1"/>
</dbReference>
<sequence>MVIGIDLGGMSAKAALLVGDQLKGKSRVETSASNTAEQTAVALAQLVLQTAEKANKSMDDIQAIGIGSPGVVDSADGVIASWTNFGWKNVPLASLVEKYTGKKTFVLNDANAAALGEARYGAGRQYSGSVLLTLGTGIGSGIILGGKLFEGFRSAGAEIGHVVLHKDGELCSCGRRGCFERYASASALIRMTQEKMRSVPQSALWKYAPTVEQADGRTVFLALKEGDEAAKSVLDGYVAELGEGITNIVNAFRPQAIILGGGISAEGETLLAPLRKYVYPRIYVSQDYAPLEICCASLGNDAGLYGAAAYAFARL</sequence>
<dbReference type="Proteomes" id="UP000824044">
    <property type="component" value="Unassembled WGS sequence"/>
</dbReference>
<dbReference type="AlphaFoldDB" id="A0A9D2IW03"/>
<organism evidence="2 3">
    <name type="scientific">Candidatus Gallimonas intestinigallinarum</name>
    <dbReference type="NCBI Taxonomy" id="2838604"/>
    <lineage>
        <taxon>Bacteria</taxon>
        <taxon>Bacillati</taxon>
        <taxon>Bacillota</taxon>
        <taxon>Clostridia</taxon>
        <taxon>Candidatus Gallimonas</taxon>
    </lineage>
</organism>
<accession>A0A9D2IW03</accession>
<protein>
    <submittedName>
        <fullName evidence="2">ROK family protein</fullName>
    </submittedName>
</protein>
<dbReference type="Gene3D" id="3.30.420.40">
    <property type="match status" value="2"/>
</dbReference>
<evidence type="ECO:0000256" key="1">
    <source>
        <dbReference type="ARBA" id="ARBA00006479"/>
    </source>
</evidence>
<name>A0A9D2IW03_9FIRM</name>
<dbReference type="InterPro" id="IPR000600">
    <property type="entry name" value="ROK"/>
</dbReference>
<dbReference type="SUPFAM" id="SSF53067">
    <property type="entry name" value="Actin-like ATPase domain"/>
    <property type="match status" value="1"/>
</dbReference>
<dbReference type="InterPro" id="IPR049874">
    <property type="entry name" value="ROK_cs"/>
</dbReference>
<gene>
    <name evidence="2" type="ORF">H9812_03435</name>
</gene>
<dbReference type="EMBL" id="DXBS01000067">
    <property type="protein sequence ID" value="HIZ24512.1"/>
    <property type="molecule type" value="Genomic_DNA"/>
</dbReference>
<comment type="caution">
    <text evidence="2">The sequence shown here is derived from an EMBL/GenBank/DDBJ whole genome shotgun (WGS) entry which is preliminary data.</text>
</comment>
<dbReference type="InterPro" id="IPR043129">
    <property type="entry name" value="ATPase_NBD"/>
</dbReference>
<dbReference type="PANTHER" id="PTHR18964:SF149">
    <property type="entry name" value="BIFUNCTIONAL UDP-N-ACETYLGLUCOSAMINE 2-EPIMERASE_N-ACETYLMANNOSAMINE KINASE"/>
    <property type="match status" value="1"/>
</dbReference>
<dbReference type="Pfam" id="PF00480">
    <property type="entry name" value="ROK"/>
    <property type="match status" value="1"/>
</dbReference>
<evidence type="ECO:0000313" key="3">
    <source>
        <dbReference type="Proteomes" id="UP000824044"/>
    </source>
</evidence>
<dbReference type="PANTHER" id="PTHR18964">
    <property type="entry name" value="ROK (REPRESSOR, ORF, KINASE) FAMILY"/>
    <property type="match status" value="1"/>
</dbReference>
<reference evidence="2" key="1">
    <citation type="journal article" date="2021" name="PeerJ">
        <title>Extensive microbial diversity within the chicken gut microbiome revealed by metagenomics and culture.</title>
        <authorList>
            <person name="Gilroy R."/>
            <person name="Ravi A."/>
            <person name="Getino M."/>
            <person name="Pursley I."/>
            <person name="Horton D.L."/>
            <person name="Alikhan N.F."/>
            <person name="Baker D."/>
            <person name="Gharbi K."/>
            <person name="Hall N."/>
            <person name="Watson M."/>
            <person name="Adriaenssens E.M."/>
            <person name="Foster-Nyarko E."/>
            <person name="Jarju S."/>
            <person name="Secka A."/>
            <person name="Antonio M."/>
            <person name="Oren A."/>
            <person name="Chaudhuri R.R."/>
            <person name="La Ragione R."/>
            <person name="Hildebrand F."/>
            <person name="Pallen M.J."/>
        </authorList>
    </citation>
    <scope>NUCLEOTIDE SEQUENCE</scope>
    <source>
        <strain evidence="2">CHK33-5263</strain>
    </source>
</reference>
<comment type="similarity">
    <text evidence="1">Belongs to the ROK (NagC/XylR) family.</text>
</comment>
<proteinExistence type="inferred from homology"/>
<evidence type="ECO:0000313" key="2">
    <source>
        <dbReference type="EMBL" id="HIZ24512.1"/>
    </source>
</evidence>
<reference evidence="2" key="2">
    <citation type="submission" date="2021-04" db="EMBL/GenBank/DDBJ databases">
        <authorList>
            <person name="Gilroy R."/>
        </authorList>
    </citation>
    <scope>NUCLEOTIDE SEQUENCE</scope>
    <source>
        <strain evidence="2">CHK33-5263</strain>
    </source>
</reference>